<dbReference type="PROSITE" id="PS51257">
    <property type="entry name" value="PROKAR_LIPOPROTEIN"/>
    <property type="match status" value="1"/>
</dbReference>
<dbReference type="Proteomes" id="UP000199533">
    <property type="component" value="Unassembled WGS sequence"/>
</dbReference>
<evidence type="ECO:0008006" key="4">
    <source>
        <dbReference type="Google" id="ProtNLM"/>
    </source>
</evidence>
<sequence length="93" mass="9950">MTQDIKRTLALIVTTGAFIGLTGCATTGDLDSTRGDLQTQIDRLSADVSAAKSEAAAANSKANDAVNIANEANRRSMDTAEKIDRMFRKTMQK</sequence>
<protein>
    <recommendedName>
        <fullName evidence="4">Murein lipoprotein</fullName>
    </recommendedName>
</protein>
<keyword evidence="3" id="KW-1185">Reference proteome</keyword>
<accession>A0A1I4EFS5</accession>
<dbReference type="NCBIfam" id="NF040598">
    <property type="entry name" value="Ala_zip_lipo"/>
    <property type="match status" value="1"/>
</dbReference>
<evidence type="ECO:0000256" key="1">
    <source>
        <dbReference type="SAM" id="Coils"/>
    </source>
</evidence>
<dbReference type="Pfam" id="PF11839">
    <property type="entry name" value="Alanine_zipper"/>
    <property type="match status" value="1"/>
</dbReference>
<evidence type="ECO:0000313" key="3">
    <source>
        <dbReference type="Proteomes" id="UP000199533"/>
    </source>
</evidence>
<dbReference type="InterPro" id="IPR021793">
    <property type="entry name" value="Oprl"/>
</dbReference>
<reference evidence="3" key="1">
    <citation type="submission" date="2016-10" db="EMBL/GenBank/DDBJ databases">
        <authorList>
            <person name="Varghese N."/>
            <person name="Submissions S."/>
        </authorList>
    </citation>
    <scope>NUCLEOTIDE SEQUENCE [LARGE SCALE GENOMIC DNA]</scope>
    <source>
        <strain evidence="3">Nm69</strain>
    </source>
</reference>
<proteinExistence type="predicted"/>
<keyword evidence="1" id="KW-0175">Coiled coil</keyword>
<name>A0A1I4EFS5_9PROT</name>
<organism evidence="2 3">
    <name type="scientific">Nitrosomonas aestuarii</name>
    <dbReference type="NCBI Taxonomy" id="52441"/>
    <lineage>
        <taxon>Bacteria</taxon>
        <taxon>Pseudomonadati</taxon>
        <taxon>Pseudomonadota</taxon>
        <taxon>Betaproteobacteria</taxon>
        <taxon>Nitrosomonadales</taxon>
        <taxon>Nitrosomonadaceae</taxon>
        <taxon>Nitrosomonas</taxon>
    </lineage>
</organism>
<dbReference type="AlphaFoldDB" id="A0A1I4EFS5"/>
<dbReference type="SUPFAM" id="SSF58042">
    <property type="entry name" value="Outer membrane lipoprotein"/>
    <property type="match status" value="1"/>
</dbReference>
<gene>
    <name evidence="2" type="ORF">SAMN05216302_102716</name>
</gene>
<feature type="coiled-coil region" evidence="1">
    <location>
        <begin position="34"/>
        <end position="61"/>
    </location>
</feature>
<evidence type="ECO:0000313" key="2">
    <source>
        <dbReference type="EMBL" id="SFL03031.1"/>
    </source>
</evidence>
<dbReference type="OrthoDB" id="8549366at2"/>
<dbReference type="EMBL" id="FOSP01000027">
    <property type="protein sequence ID" value="SFL03031.1"/>
    <property type="molecule type" value="Genomic_DNA"/>
</dbReference>
<dbReference type="RefSeq" id="WP_090701553.1">
    <property type="nucleotide sequence ID" value="NZ_FOSP01000027.1"/>
</dbReference>